<dbReference type="InterPro" id="IPR036318">
    <property type="entry name" value="FAD-bd_PCMH-like_sf"/>
</dbReference>
<dbReference type="GO" id="GO:0071949">
    <property type="term" value="F:FAD binding"/>
    <property type="evidence" value="ECO:0007669"/>
    <property type="project" value="InterPro"/>
</dbReference>
<dbReference type="InterPro" id="IPR004113">
    <property type="entry name" value="FAD-bd_oxidored_4_C"/>
</dbReference>
<dbReference type="RefSeq" id="XP_003667584.1">
    <property type="nucleotide sequence ID" value="XM_003667536.1"/>
</dbReference>
<dbReference type="GO" id="GO:0005743">
    <property type="term" value="C:mitochondrial inner membrane"/>
    <property type="evidence" value="ECO:0007669"/>
    <property type="project" value="EnsemblFungi"/>
</dbReference>
<evidence type="ECO:0000256" key="10">
    <source>
        <dbReference type="ARBA" id="ARBA00051436"/>
    </source>
</evidence>
<organism evidence="15 16">
    <name type="scientific">Naumovozyma dairenensis (strain ATCC 10597 / BCRC 20456 / CBS 421 / NBRC 0211 / NRRL Y-12639)</name>
    <name type="common">Saccharomyces dairenensis</name>
    <dbReference type="NCBI Taxonomy" id="1071378"/>
    <lineage>
        <taxon>Eukaryota</taxon>
        <taxon>Fungi</taxon>
        <taxon>Dikarya</taxon>
        <taxon>Ascomycota</taxon>
        <taxon>Saccharomycotina</taxon>
        <taxon>Saccharomycetes</taxon>
        <taxon>Saccharomycetales</taxon>
        <taxon>Saccharomycetaceae</taxon>
        <taxon>Naumovozyma</taxon>
    </lineage>
</organism>
<name>G0W3F3_NAUDC</name>
<dbReference type="Proteomes" id="UP000000689">
    <property type="component" value="Chromosome 1"/>
</dbReference>
<dbReference type="InterPro" id="IPR016166">
    <property type="entry name" value="FAD-bd_PCMH"/>
</dbReference>
<dbReference type="GO" id="GO:0004458">
    <property type="term" value="F:D-lactate dehydrogenase (cytochrome) activity"/>
    <property type="evidence" value="ECO:0007669"/>
    <property type="project" value="UniProtKB-EC"/>
</dbReference>
<dbReference type="GeneID" id="11494249"/>
<comment type="similarity">
    <text evidence="3">Belongs to the FAD-binding oxidoreductase/transferase type 4 family.</text>
</comment>
<dbReference type="Gene3D" id="1.10.45.10">
    <property type="entry name" value="Vanillyl-alcohol Oxidase, Chain A, domain 4"/>
    <property type="match status" value="1"/>
</dbReference>
<keyword evidence="13" id="KW-1133">Transmembrane helix</keyword>
<dbReference type="OMA" id="GQGFEWA"/>
<evidence type="ECO:0000313" key="15">
    <source>
        <dbReference type="EMBL" id="CCD22341.1"/>
    </source>
</evidence>
<reference evidence="15 16" key="1">
    <citation type="journal article" date="2011" name="Proc. Natl. Acad. Sci. U.S.A.">
        <title>Evolutionary erosion of yeast sex chromosomes by mating-type switching accidents.</title>
        <authorList>
            <person name="Gordon J.L."/>
            <person name="Armisen D."/>
            <person name="Proux-Wera E."/>
            <person name="Oheigeartaigh S.S."/>
            <person name="Byrne K.P."/>
            <person name="Wolfe K.H."/>
        </authorList>
    </citation>
    <scope>NUCLEOTIDE SEQUENCE [LARGE SCALE GENOMIC DNA]</scope>
    <source>
        <strain evidence="16">ATCC 10597 / BCRC 20456 / CBS 421 / NBRC 0211 / NRRL Y-12639</strain>
    </source>
</reference>
<dbReference type="Pfam" id="PF01565">
    <property type="entry name" value="FAD_binding_4"/>
    <property type="match status" value="1"/>
</dbReference>
<dbReference type="SUPFAM" id="SSF56176">
    <property type="entry name" value="FAD-binding/transporter-associated domain-like"/>
    <property type="match status" value="1"/>
</dbReference>
<dbReference type="InterPro" id="IPR016164">
    <property type="entry name" value="FAD-linked_Oxase-like_C"/>
</dbReference>
<dbReference type="InterPro" id="IPR006094">
    <property type="entry name" value="Oxid_FAD_bind_N"/>
</dbReference>
<comment type="subcellular location">
    <subcellularLocation>
        <location evidence="2">Mitochondrion</location>
    </subcellularLocation>
</comment>
<evidence type="ECO:0000256" key="7">
    <source>
        <dbReference type="ARBA" id="ARBA00023002"/>
    </source>
</evidence>
<evidence type="ECO:0000256" key="12">
    <source>
        <dbReference type="ARBA" id="ARBA00083446"/>
    </source>
</evidence>
<accession>G0W3F3</accession>
<comment type="catalytic activity">
    <reaction evidence="10">
        <text>(R)-lactate + 2 Fe(III)-[cytochrome c] = 2 Fe(II)-[cytochrome c] + pyruvate + 2 H(+)</text>
        <dbReference type="Rhea" id="RHEA:13521"/>
        <dbReference type="Rhea" id="RHEA-COMP:10350"/>
        <dbReference type="Rhea" id="RHEA-COMP:14399"/>
        <dbReference type="ChEBI" id="CHEBI:15361"/>
        <dbReference type="ChEBI" id="CHEBI:15378"/>
        <dbReference type="ChEBI" id="CHEBI:16004"/>
        <dbReference type="ChEBI" id="CHEBI:29033"/>
        <dbReference type="ChEBI" id="CHEBI:29034"/>
        <dbReference type="EC" id="1.1.2.4"/>
    </reaction>
</comment>
<dbReference type="PANTHER" id="PTHR11748:SF111">
    <property type="entry name" value="D-LACTATE DEHYDROGENASE, MITOCHONDRIAL-RELATED"/>
    <property type="match status" value="1"/>
</dbReference>
<keyword evidence="7" id="KW-0560">Oxidoreductase</keyword>
<keyword evidence="16" id="KW-1185">Reference proteome</keyword>
<evidence type="ECO:0000256" key="6">
    <source>
        <dbReference type="ARBA" id="ARBA00022946"/>
    </source>
</evidence>
<keyword evidence="4" id="KW-0285">Flavoprotein</keyword>
<evidence type="ECO:0000256" key="3">
    <source>
        <dbReference type="ARBA" id="ARBA00008000"/>
    </source>
</evidence>
<evidence type="ECO:0000256" key="5">
    <source>
        <dbReference type="ARBA" id="ARBA00022827"/>
    </source>
</evidence>
<dbReference type="KEGG" id="ndi:NDAI_0A01830"/>
<dbReference type="FunFam" id="3.30.465.10:FF:000038">
    <property type="entry name" value="D-lactate dehydrogenase"/>
    <property type="match status" value="1"/>
</dbReference>
<evidence type="ECO:0000259" key="14">
    <source>
        <dbReference type="PROSITE" id="PS51387"/>
    </source>
</evidence>
<evidence type="ECO:0000256" key="8">
    <source>
        <dbReference type="ARBA" id="ARBA00023128"/>
    </source>
</evidence>
<keyword evidence="13" id="KW-0812">Transmembrane</keyword>
<keyword evidence="13" id="KW-0472">Membrane</keyword>
<feature type="domain" description="FAD-binding PCMH-type" evidence="14">
    <location>
        <begin position="170"/>
        <end position="351"/>
    </location>
</feature>
<dbReference type="Gene3D" id="3.30.70.2740">
    <property type="match status" value="1"/>
</dbReference>
<evidence type="ECO:0000313" key="16">
    <source>
        <dbReference type="Proteomes" id="UP000000689"/>
    </source>
</evidence>
<dbReference type="Gene3D" id="3.30.465.10">
    <property type="match status" value="1"/>
</dbReference>
<protein>
    <recommendedName>
        <fullName evidence="9">D-lactate dehydrogenase (cytochrome)</fullName>
        <ecNumber evidence="9">1.1.2.4</ecNumber>
    </recommendedName>
    <alternativeName>
        <fullName evidence="12">D-lactate ferricytochrome C oxidoreductase</fullName>
    </alternativeName>
</protein>
<evidence type="ECO:0000256" key="2">
    <source>
        <dbReference type="ARBA" id="ARBA00004173"/>
    </source>
</evidence>
<evidence type="ECO:0000256" key="1">
    <source>
        <dbReference type="ARBA" id="ARBA00001974"/>
    </source>
</evidence>
<keyword evidence="5" id="KW-0274">FAD</keyword>
<sequence>MLGTPILRRNGYVLKKNLKCFSRSSTCRNLIYRNSSLQLLKNKRFYSTEQQRGVDNNDGSSTSSSWLSYFFTTTISATAGYLLATTFMIDNEKKLNKLEKSIIKNVEVTAKSTLPLTDLESPNYTHDEATEEMIMSKLKEILGNNPENYSIHPSELNAHSDTQFNTHHPNPNIRPKIILFPHSTEEISQILAFCNEYKVPIIPFSGGTSLEGHFLPTRANCLVTIDISKYMNNIIKLNQKDLDITVQGGVGWEDLNDYLADYGLMFGCDPGPGATISGAVANSCSGTNAQRYGTMKENVINMTVVLPDGTIVKTKGRPRKSSAGYNLNGLFTGSEGTLGIITEVTIKCHVISKFETVAVVSFPSIQDAASCASNVIQQGIQLNALELLDDNMMKLINKSGATTRSDWIEKPTMFFKIGGITQNIVNELVNELEKIAHENKCENFQFAKSDEEKVELWEARKVALWSVLDAGRTTDLHARVWTTDVAVPFSKFPEVIEKTKEELDESGLINAIAGHSGDGNFHSFIIYRNDEERAKCTKIVSNMVKRAIEAEGTCTGEHGVGIGKRDFVLQELGTEPVDLMRKIKLTIDPNRIMNPDKVFKTDPNEPEDDYI</sequence>
<dbReference type="HOGENOM" id="CLU_017779_3_3_1"/>
<keyword evidence="6" id="KW-0809">Transit peptide</keyword>
<comment type="cofactor">
    <cofactor evidence="1">
        <name>FAD</name>
        <dbReference type="ChEBI" id="CHEBI:57692"/>
    </cofactor>
</comment>
<comment type="function">
    <text evidence="11">Catalyzes the stereospecific oxidation of D-lactate to pyruvate.</text>
</comment>
<dbReference type="EMBL" id="HE580267">
    <property type="protein sequence ID" value="CCD22341.1"/>
    <property type="molecule type" value="Genomic_DNA"/>
</dbReference>
<dbReference type="InterPro" id="IPR016169">
    <property type="entry name" value="FAD-bd_PCMH_sub2"/>
</dbReference>
<keyword evidence="8" id="KW-0496">Mitochondrion</keyword>
<dbReference type="GO" id="GO:1903457">
    <property type="term" value="P:lactate catabolic process"/>
    <property type="evidence" value="ECO:0007669"/>
    <property type="project" value="EnsemblFungi"/>
</dbReference>
<dbReference type="FunFam" id="1.10.45.10:FF:000001">
    <property type="entry name" value="D-lactate dehydrogenase mitochondrial"/>
    <property type="match status" value="1"/>
</dbReference>
<dbReference type="EC" id="1.1.2.4" evidence="9"/>
<dbReference type="InterPro" id="IPR016171">
    <property type="entry name" value="Vanillyl_alc_oxidase_C-sub2"/>
</dbReference>
<dbReference type="AlphaFoldDB" id="G0W3F3"/>
<dbReference type="STRING" id="1071378.G0W3F3"/>
<evidence type="ECO:0000256" key="9">
    <source>
        <dbReference type="ARBA" id="ARBA00038897"/>
    </source>
</evidence>
<dbReference type="SUPFAM" id="SSF55103">
    <property type="entry name" value="FAD-linked oxidases, C-terminal domain"/>
    <property type="match status" value="1"/>
</dbReference>
<gene>
    <name evidence="15" type="primary">NDAI0A01830</name>
    <name evidence="15" type="ordered locus">NDAI_0A01830</name>
</gene>
<evidence type="ECO:0000256" key="11">
    <source>
        <dbReference type="ARBA" id="ARBA00055809"/>
    </source>
</evidence>
<proteinExistence type="inferred from homology"/>
<dbReference type="GO" id="GO:0008720">
    <property type="term" value="F:D-lactate dehydrogenase (NAD+) activity"/>
    <property type="evidence" value="ECO:0007669"/>
    <property type="project" value="TreeGrafter"/>
</dbReference>
<dbReference type="OrthoDB" id="7786253at2759"/>
<feature type="transmembrane region" description="Helical" evidence="13">
    <location>
        <begin position="66"/>
        <end position="89"/>
    </location>
</feature>
<dbReference type="PROSITE" id="PS51387">
    <property type="entry name" value="FAD_PCMH"/>
    <property type="match status" value="1"/>
</dbReference>
<evidence type="ECO:0000256" key="4">
    <source>
        <dbReference type="ARBA" id="ARBA00022630"/>
    </source>
</evidence>
<dbReference type="eggNOG" id="KOG1231">
    <property type="taxonomic scope" value="Eukaryota"/>
</dbReference>
<dbReference type="PANTHER" id="PTHR11748">
    <property type="entry name" value="D-LACTATE DEHYDROGENASE"/>
    <property type="match status" value="1"/>
</dbReference>
<evidence type="ECO:0000256" key="13">
    <source>
        <dbReference type="SAM" id="Phobius"/>
    </source>
</evidence>
<dbReference type="Pfam" id="PF02913">
    <property type="entry name" value="FAD-oxidase_C"/>
    <property type="match status" value="1"/>
</dbReference>
<dbReference type="FunFam" id="3.30.70.2740:FF:000001">
    <property type="entry name" value="D-lactate dehydrogenase mitochondrial"/>
    <property type="match status" value="1"/>
</dbReference>